<reference evidence="2" key="1">
    <citation type="journal article" date="2023" name="G3 (Bethesda)">
        <title>A reference genome for the long-term kleptoplast-retaining sea slug Elysia crispata morphotype clarki.</title>
        <authorList>
            <person name="Eastman K.E."/>
            <person name="Pendleton A.L."/>
            <person name="Shaikh M.A."/>
            <person name="Suttiyut T."/>
            <person name="Ogas R."/>
            <person name="Tomko P."/>
            <person name="Gavelis G."/>
            <person name="Widhalm J.R."/>
            <person name="Wisecaver J.H."/>
        </authorList>
    </citation>
    <scope>NUCLEOTIDE SEQUENCE</scope>
    <source>
        <strain evidence="2">ECLA1</strain>
    </source>
</reference>
<dbReference type="Proteomes" id="UP001283361">
    <property type="component" value="Unassembled WGS sequence"/>
</dbReference>
<accession>A0AAE0YXY0</accession>
<name>A0AAE0YXY0_9GAST</name>
<dbReference type="AlphaFoldDB" id="A0AAE0YXY0"/>
<sequence length="100" mass="10890">MLTMVILAGFLLVCFAVGAILSCNDPRINQRKPTVNKTDHPKIGLKKRGQTIIQTVRESEAGAHSASKLAFPAPSGVELVEERKLSQAILENQIVEPLLE</sequence>
<keyword evidence="1" id="KW-0732">Signal</keyword>
<evidence type="ECO:0000313" key="2">
    <source>
        <dbReference type="EMBL" id="KAK3759168.1"/>
    </source>
</evidence>
<feature type="chain" id="PRO_5041907572" evidence="1">
    <location>
        <begin position="19"/>
        <end position="100"/>
    </location>
</feature>
<protein>
    <submittedName>
        <fullName evidence="2">Uncharacterized protein</fullName>
    </submittedName>
</protein>
<comment type="caution">
    <text evidence="2">The sequence shown here is derived from an EMBL/GenBank/DDBJ whole genome shotgun (WGS) entry which is preliminary data.</text>
</comment>
<gene>
    <name evidence="2" type="ORF">RRG08_036958</name>
</gene>
<evidence type="ECO:0000313" key="3">
    <source>
        <dbReference type="Proteomes" id="UP001283361"/>
    </source>
</evidence>
<evidence type="ECO:0000256" key="1">
    <source>
        <dbReference type="SAM" id="SignalP"/>
    </source>
</evidence>
<proteinExistence type="predicted"/>
<organism evidence="2 3">
    <name type="scientific">Elysia crispata</name>
    <name type="common">lettuce slug</name>
    <dbReference type="NCBI Taxonomy" id="231223"/>
    <lineage>
        <taxon>Eukaryota</taxon>
        <taxon>Metazoa</taxon>
        <taxon>Spiralia</taxon>
        <taxon>Lophotrochozoa</taxon>
        <taxon>Mollusca</taxon>
        <taxon>Gastropoda</taxon>
        <taxon>Heterobranchia</taxon>
        <taxon>Euthyneura</taxon>
        <taxon>Panpulmonata</taxon>
        <taxon>Sacoglossa</taxon>
        <taxon>Placobranchoidea</taxon>
        <taxon>Plakobranchidae</taxon>
        <taxon>Elysia</taxon>
    </lineage>
</organism>
<keyword evidence="3" id="KW-1185">Reference proteome</keyword>
<dbReference type="EMBL" id="JAWDGP010005162">
    <property type="protein sequence ID" value="KAK3759168.1"/>
    <property type="molecule type" value="Genomic_DNA"/>
</dbReference>
<feature type="signal peptide" evidence="1">
    <location>
        <begin position="1"/>
        <end position="18"/>
    </location>
</feature>